<gene>
    <name evidence="2" type="ORF">A4U53_09425</name>
</gene>
<dbReference type="EMBL" id="LWBS01000461">
    <property type="protein sequence ID" value="OAP88298.1"/>
    <property type="molecule type" value="Genomic_DNA"/>
</dbReference>
<evidence type="ECO:0000313" key="2">
    <source>
        <dbReference type="EMBL" id="OAP88298.1"/>
    </source>
</evidence>
<evidence type="ECO:0000256" key="1">
    <source>
        <dbReference type="SAM" id="MobiDB-lite"/>
    </source>
</evidence>
<feature type="region of interest" description="Disordered" evidence="1">
    <location>
        <begin position="55"/>
        <end position="78"/>
    </location>
</feature>
<organism evidence="2">
    <name type="scientific">Rhizobium leguminosarum</name>
    <dbReference type="NCBI Taxonomy" id="384"/>
    <lineage>
        <taxon>Bacteria</taxon>
        <taxon>Pseudomonadati</taxon>
        <taxon>Pseudomonadota</taxon>
        <taxon>Alphaproteobacteria</taxon>
        <taxon>Hyphomicrobiales</taxon>
        <taxon>Rhizobiaceae</taxon>
        <taxon>Rhizobium/Agrobacterium group</taxon>
        <taxon>Rhizobium</taxon>
    </lineage>
</organism>
<accession>A0A179B9D0</accession>
<dbReference type="AlphaFoldDB" id="A0A179B9D0"/>
<reference evidence="2" key="1">
    <citation type="submission" date="2016-04" db="EMBL/GenBank/DDBJ databases">
        <title>Fast-growing isolate from the root nodules of Vavilovia formosa.</title>
        <authorList>
            <person name="Kimeklis A."/>
            <person name="Safronova V."/>
            <person name="Belimov A."/>
            <person name="Andronov E."/>
        </authorList>
    </citation>
    <scope>NUCLEOTIDE SEQUENCE [LARGE SCALE GENOMIC DNA]</scope>
    <source>
        <strain evidence="2">Vaf-46</strain>
    </source>
</reference>
<dbReference type="eggNOG" id="ENOG5031BAJ">
    <property type="taxonomic scope" value="Bacteria"/>
</dbReference>
<feature type="compositionally biased region" description="Basic and acidic residues" evidence="1">
    <location>
        <begin position="55"/>
        <end position="71"/>
    </location>
</feature>
<name>A0A179B9D0_RHILE</name>
<comment type="caution">
    <text evidence="2">The sequence shown here is derived from an EMBL/GenBank/DDBJ whole genome shotgun (WGS) entry which is preliminary data.</text>
</comment>
<proteinExistence type="predicted"/>
<protein>
    <submittedName>
        <fullName evidence="2">Uncharacterized protein</fullName>
    </submittedName>
</protein>
<sequence length="78" mass="9300">MRSPESEKRSIFWAYVVRRKEKALADIDLALLAQQNAEILEEFRALRREVAELKEQSGRTLDFERRNDPRRPNSLTQR</sequence>